<name>A0AC35FJ21_9BILA</name>
<reference evidence="2" key="1">
    <citation type="submission" date="2022-11" db="UniProtKB">
        <authorList>
            <consortium name="WormBaseParasite"/>
        </authorList>
    </citation>
    <scope>IDENTIFICATION</scope>
</reference>
<protein>
    <submittedName>
        <fullName evidence="2">K Homology domain-containing protein</fullName>
    </submittedName>
</protein>
<evidence type="ECO:0000313" key="2">
    <source>
        <dbReference type="WBParaSite" id="PS1159_v2.g17937.t1"/>
    </source>
</evidence>
<evidence type="ECO:0000313" key="1">
    <source>
        <dbReference type="Proteomes" id="UP000887580"/>
    </source>
</evidence>
<dbReference type="Proteomes" id="UP000887580">
    <property type="component" value="Unplaced"/>
</dbReference>
<accession>A0AC35FJ21</accession>
<dbReference type="WBParaSite" id="PS1159_v2.g17937.t1">
    <property type="protein sequence ID" value="PS1159_v2.g17937.t1"/>
    <property type="gene ID" value="PS1159_v2.g17937"/>
</dbReference>
<organism evidence="1 2">
    <name type="scientific">Panagrolaimus sp. PS1159</name>
    <dbReference type="NCBI Taxonomy" id="55785"/>
    <lineage>
        <taxon>Eukaryota</taxon>
        <taxon>Metazoa</taxon>
        <taxon>Ecdysozoa</taxon>
        <taxon>Nematoda</taxon>
        <taxon>Chromadorea</taxon>
        <taxon>Rhabditida</taxon>
        <taxon>Tylenchina</taxon>
        <taxon>Panagrolaimomorpha</taxon>
        <taxon>Panagrolaimoidea</taxon>
        <taxon>Panagrolaimidae</taxon>
        <taxon>Panagrolaimus</taxon>
    </lineage>
</organism>
<sequence length="404" mass="43831">MPFFIIVVFVILSCKIKALRAKTSTYIRSPPRGEDPVFLITGRPEDVMEAKREIELAAEHFTQIRASRRHSQGGCAPGHVTAYVRVPLRVVGLVVGPKGATIKRIQQESHTYIVTPSREREPIFEVTGLPHNVESARREIEQHIYQRTGNMPMTDPSASIQNYEMAALAVSNVSRVGGGGGYGTLAAQQSQQPTMRQISGYGNEYCGIENIYRGNSNSGLRSAAPGTGIKAYSASGSPPPFYGGNDMMSAQQQPNGMGLRQMVNNENIYNPQNWNPQQNCTSRMMFNESSLFNDFLPNPRANSFGSTNNYLNNNNNNNGSTIGTSTINYLSSLSSSSHSRDEGLGDSPSSTYNKFNADAFHMLSSIWGDVDTTTNSATTTSSTTTTNGSTKVVDTGLAPQIATA</sequence>
<proteinExistence type="predicted"/>